<feature type="signal peptide" evidence="3">
    <location>
        <begin position="1"/>
        <end position="27"/>
    </location>
</feature>
<dbReference type="AlphaFoldDB" id="A0AAV2YYZ9"/>
<keyword evidence="2" id="KW-0812">Transmembrane</keyword>
<evidence type="ECO:0000256" key="2">
    <source>
        <dbReference type="SAM" id="Phobius"/>
    </source>
</evidence>
<name>A0AAV2YYZ9_9STRA</name>
<reference evidence="4" key="1">
    <citation type="submission" date="2022-11" db="EMBL/GenBank/DDBJ databases">
        <authorList>
            <person name="Morgan W.R."/>
            <person name="Tartar A."/>
        </authorList>
    </citation>
    <scope>NUCLEOTIDE SEQUENCE</scope>
    <source>
        <strain evidence="4">ARSEF 373</strain>
    </source>
</reference>
<keyword evidence="2" id="KW-0472">Membrane</keyword>
<evidence type="ECO:0000256" key="1">
    <source>
        <dbReference type="SAM" id="MobiDB-lite"/>
    </source>
</evidence>
<feature type="compositionally biased region" description="Gly residues" evidence="1">
    <location>
        <begin position="137"/>
        <end position="147"/>
    </location>
</feature>
<proteinExistence type="predicted"/>
<sequence length="428" mass="44326">MSCTSRAAVAAGLAVIAIAGSLDRASAADESLCKTITCFANGGTSCDRSTADCPPCIYTVPSGYSCYGKVGNACPFPDSILTCSEPTPKPTASPGATPSAATPTATASASTSPVPSSSTTIVTAPAPPKSSSHGSKAGSGHGAGSGKTGSTRGSRGGSGDDASTSSEASQSPAYVNIAVIAGAALGIVIVCLFIIRRMKRRNQGDEALKTPDYQNNHKQFTLQLDSTSSGRGHSISGHDQPGRGVGATNATRPVPVQNDRMSSGSDIQSLLSMSSVTSSTIEFNHSQYDDRSTAGSMNNTAIYRGGAPVTANGPRTRARPKSIVEDEEMLQSNNMTNRMQIASLGIHGGVPQTRKRGNSNRSDVSGMSIDDEYDIVDPGTMSDAERRNTETLVRDGRFRFFSTVSLTDSDISTDDGVDVDSFSKEHEI</sequence>
<feature type="transmembrane region" description="Helical" evidence="2">
    <location>
        <begin position="173"/>
        <end position="195"/>
    </location>
</feature>
<evidence type="ECO:0000256" key="3">
    <source>
        <dbReference type="SAM" id="SignalP"/>
    </source>
</evidence>
<dbReference type="Proteomes" id="UP001146120">
    <property type="component" value="Unassembled WGS sequence"/>
</dbReference>
<organism evidence="4 5">
    <name type="scientific">Lagenidium giganteum</name>
    <dbReference type="NCBI Taxonomy" id="4803"/>
    <lineage>
        <taxon>Eukaryota</taxon>
        <taxon>Sar</taxon>
        <taxon>Stramenopiles</taxon>
        <taxon>Oomycota</taxon>
        <taxon>Peronosporomycetes</taxon>
        <taxon>Pythiales</taxon>
        <taxon>Pythiaceae</taxon>
    </lineage>
</organism>
<feature type="compositionally biased region" description="Low complexity" evidence="1">
    <location>
        <begin position="90"/>
        <end position="136"/>
    </location>
</feature>
<evidence type="ECO:0000313" key="4">
    <source>
        <dbReference type="EMBL" id="DAZ98496.1"/>
    </source>
</evidence>
<feature type="region of interest" description="Disordered" evidence="1">
    <location>
        <begin position="85"/>
        <end position="170"/>
    </location>
</feature>
<comment type="caution">
    <text evidence="4">The sequence shown here is derived from an EMBL/GenBank/DDBJ whole genome shotgun (WGS) entry which is preliminary data.</text>
</comment>
<keyword evidence="3" id="KW-0732">Signal</keyword>
<keyword evidence="2" id="KW-1133">Transmembrane helix</keyword>
<feature type="compositionally biased region" description="Low complexity" evidence="1">
    <location>
        <begin position="160"/>
        <end position="170"/>
    </location>
</feature>
<gene>
    <name evidence="4" type="ORF">N0F65_004933</name>
</gene>
<dbReference type="EMBL" id="DAKRPA010000105">
    <property type="protein sequence ID" value="DAZ98496.1"/>
    <property type="molecule type" value="Genomic_DNA"/>
</dbReference>
<feature type="chain" id="PRO_5043573350" evidence="3">
    <location>
        <begin position="28"/>
        <end position="428"/>
    </location>
</feature>
<protein>
    <submittedName>
        <fullName evidence="4">Uncharacterized protein</fullName>
    </submittedName>
</protein>
<reference evidence="4" key="2">
    <citation type="journal article" date="2023" name="Microbiol Resour">
        <title>Decontamination and Annotation of the Draft Genome Sequence of the Oomycete Lagenidium giganteum ARSEF 373.</title>
        <authorList>
            <person name="Morgan W.R."/>
            <person name="Tartar A."/>
        </authorList>
    </citation>
    <scope>NUCLEOTIDE SEQUENCE</scope>
    <source>
        <strain evidence="4">ARSEF 373</strain>
    </source>
</reference>
<accession>A0AAV2YYZ9</accession>
<feature type="region of interest" description="Disordered" evidence="1">
    <location>
        <begin position="348"/>
        <end position="382"/>
    </location>
</feature>
<feature type="region of interest" description="Disordered" evidence="1">
    <location>
        <begin position="225"/>
        <end position="264"/>
    </location>
</feature>
<keyword evidence="5" id="KW-1185">Reference proteome</keyword>
<evidence type="ECO:0000313" key="5">
    <source>
        <dbReference type="Proteomes" id="UP001146120"/>
    </source>
</evidence>